<feature type="domain" description="DUF2828" evidence="1">
    <location>
        <begin position="153"/>
        <end position="280"/>
    </location>
</feature>
<sequence>MSFEFFNSLKKDIFYSEEELYEDLEEYSLVEDAQNDSLLNFYAKAGFLRGEKEEKIINLFMDAYDEDPISSMKLLFYVRDKEKGLGERRVFRIILNHLGRINSSYLAANINLIPIYGRWDDLYSLFDTNLQGRAISLIRKQIGIDLKSENPSTLSKWLKSENSSSEESKELAKKTRLALDLTSKEYRVLLSHLRKRIKPVETIISRGNWNKVKYGELSSGAMHKYSKAFFKHDKERYMDYLDILKSQKIKKDEVLSFGHIYPYNIVKSIIEDSSNEENYYREMWEKVLSNFNCKYGDTIVCLGMSEKSINKLYKPSIFYGGIGTALYLLDKNRGKYKDYIITMNPKPNLVKIRTEVLGERIEEITKKSVTDEVNVESVLDIVLFAAIKNSINQNSIPNRILFILEDKCKISFSEERHSNHKDYFFDDKDYNRIKEKWDKSGYRIPDLCFWRIDGYKENSKVIVDSNGFQYAFGYSNEIFKFIIKGENLSSTSLVDEVLSNIRYSKICSDI</sequence>
<accession>A0ABR8PQQ8</accession>
<gene>
    <name evidence="3" type="ORF">H9661_03990</name>
</gene>
<organism evidence="3 4">
    <name type="scientific">Clostridium cibarium</name>
    <dbReference type="NCBI Taxonomy" id="2762247"/>
    <lineage>
        <taxon>Bacteria</taxon>
        <taxon>Bacillati</taxon>
        <taxon>Bacillota</taxon>
        <taxon>Clostridia</taxon>
        <taxon>Eubacteriales</taxon>
        <taxon>Clostridiaceae</taxon>
        <taxon>Clostridium</taxon>
    </lineage>
</organism>
<dbReference type="InterPro" id="IPR058580">
    <property type="entry name" value="DUF2828"/>
</dbReference>
<feature type="domain" description="DUF7788" evidence="2">
    <location>
        <begin position="322"/>
        <end position="489"/>
    </location>
</feature>
<evidence type="ECO:0000259" key="2">
    <source>
        <dbReference type="Pfam" id="PF25043"/>
    </source>
</evidence>
<evidence type="ECO:0000313" key="3">
    <source>
        <dbReference type="EMBL" id="MBD7910514.1"/>
    </source>
</evidence>
<dbReference type="PANTHER" id="PTHR31373">
    <property type="entry name" value="OS06G0652100 PROTEIN"/>
    <property type="match status" value="1"/>
</dbReference>
<comment type="caution">
    <text evidence="3">The sequence shown here is derived from an EMBL/GenBank/DDBJ whole genome shotgun (WGS) entry which is preliminary data.</text>
</comment>
<evidence type="ECO:0000259" key="1">
    <source>
        <dbReference type="Pfam" id="PF11443"/>
    </source>
</evidence>
<proteinExistence type="predicted"/>
<evidence type="ECO:0000313" key="4">
    <source>
        <dbReference type="Proteomes" id="UP000627781"/>
    </source>
</evidence>
<dbReference type="Pfam" id="PF25043">
    <property type="entry name" value="DUF7788"/>
    <property type="match status" value="1"/>
</dbReference>
<dbReference type="EMBL" id="JACSRA010000004">
    <property type="protein sequence ID" value="MBD7910514.1"/>
    <property type="molecule type" value="Genomic_DNA"/>
</dbReference>
<dbReference type="InterPro" id="IPR056690">
    <property type="entry name" value="DUF7788"/>
</dbReference>
<reference evidence="3 4" key="1">
    <citation type="submission" date="2020-08" db="EMBL/GenBank/DDBJ databases">
        <title>A Genomic Blueprint of the Chicken Gut Microbiome.</title>
        <authorList>
            <person name="Gilroy R."/>
            <person name="Ravi A."/>
            <person name="Getino M."/>
            <person name="Pursley I."/>
            <person name="Horton D.L."/>
            <person name="Alikhan N.-F."/>
            <person name="Baker D."/>
            <person name="Gharbi K."/>
            <person name="Hall N."/>
            <person name="Watson M."/>
            <person name="Adriaenssens E.M."/>
            <person name="Foster-Nyarko E."/>
            <person name="Jarju S."/>
            <person name="Secka A."/>
            <person name="Antonio M."/>
            <person name="Oren A."/>
            <person name="Chaudhuri R."/>
            <person name="La Ragione R.M."/>
            <person name="Hildebrand F."/>
            <person name="Pallen M.J."/>
        </authorList>
    </citation>
    <scope>NUCLEOTIDE SEQUENCE [LARGE SCALE GENOMIC DNA]</scope>
    <source>
        <strain evidence="3 4">Sa3CVN1</strain>
    </source>
</reference>
<dbReference type="PANTHER" id="PTHR31373:SF17">
    <property type="entry name" value="OS06G0652100 PROTEIN"/>
    <property type="match status" value="1"/>
</dbReference>
<dbReference type="Pfam" id="PF11443">
    <property type="entry name" value="DUF2828"/>
    <property type="match status" value="1"/>
</dbReference>
<keyword evidence="4" id="KW-1185">Reference proteome</keyword>
<name>A0ABR8PQQ8_9CLOT</name>
<dbReference type="InterPro" id="IPR011205">
    <property type="entry name" value="UCP015417_vWA"/>
</dbReference>
<dbReference type="RefSeq" id="WP_191767760.1">
    <property type="nucleotide sequence ID" value="NZ_JACSRA010000004.1"/>
</dbReference>
<protein>
    <submittedName>
        <fullName evidence="3">DUF2828 family protein</fullName>
    </submittedName>
</protein>
<dbReference type="Proteomes" id="UP000627781">
    <property type="component" value="Unassembled WGS sequence"/>
</dbReference>